<organism evidence="1 2">
    <name type="scientific">Ceratopteris richardii</name>
    <name type="common">Triangle waterfern</name>
    <dbReference type="NCBI Taxonomy" id="49495"/>
    <lineage>
        <taxon>Eukaryota</taxon>
        <taxon>Viridiplantae</taxon>
        <taxon>Streptophyta</taxon>
        <taxon>Embryophyta</taxon>
        <taxon>Tracheophyta</taxon>
        <taxon>Polypodiopsida</taxon>
        <taxon>Polypodiidae</taxon>
        <taxon>Polypodiales</taxon>
        <taxon>Pteridineae</taxon>
        <taxon>Pteridaceae</taxon>
        <taxon>Parkerioideae</taxon>
        <taxon>Ceratopteris</taxon>
    </lineage>
</organism>
<keyword evidence="2" id="KW-1185">Reference proteome</keyword>
<name>A0A8T2S9N1_CERRI</name>
<dbReference type="EMBL" id="CM035427">
    <property type="protein sequence ID" value="KAH7307684.1"/>
    <property type="molecule type" value="Genomic_DNA"/>
</dbReference>
<protein>
    <submittedName>
        <fullName evidence="1">Uncharacterized protein</fullName>
    </submittedName>
</protein>
<gene>
    <name evidence="1" type="ORF">KP509_22G072000</name>
</gene>
<evidence type="ECO:0000313" key="2">
    <source>
        <dbReference type="Proteomes" id="UP000825935"/>
    </source>
</evidence>
<reference evidence="1" key="1">
    <citation type="submission" date="2021-08" db="EMBL/GenBank/DDBJ databases">
        <title>WGS assembly of Ceratopteris richardii.</title>
        <authorList>
            <person name="Marchant D.B."/>
            <person name="Chen G."/>
            <person name="Jenkins J."/>
            <person name="Shu S."/>
            <person name="Leebens-Mack J."/>
            <person name="Grimwood J."/>
            <person name="Schmutz J."/>
            <person name="Soltis P."/>
            <person name="Soltis D."/>
            <person name="Chen Z.-H."/>
        </authorList>
    </citation>
    <scope>NUCLEOTIDE SEQUENCE</scope>
    <source>
        <strain evidence="1">Whitten #5841</strain>
        <tissue evidence="1">Leaf</tissue>
    </source>
</reference>
<accession>A0A8T2S9N1</accession>
<proteinExistence type="predicted"/>
<evidence type="ECO:0000313" key="1">
    <source>
        <dbReference type="EMBL" id="KAH7307684.1"/>
    </source>
</evidence>
<dbReference type="AlphaFoldDB" id="A0A8T2S9N1"/>
<comment type="caution">
    <text evidence="1">The sequence shown here is derived from an EMBL/GenBank/DDBJ whole genome shotgun (WGS) entry which is preliminary data.</text>
</comment>
<dbReference type="Proteomes" id="UP000825935">
    <property type="component" value="Chromosome 22"/>
</dbReference>
<sequence length="130" mass="14651">MSCRLPISLAMSTTPCATCQQILSISLLSSETYSRSLISRTLSTWLISLRSANLSPQFCSSDYLQRNLQLLSEFVGQTDFLSIKLWKNYRTDRQSPGPSVLTFCQQVQQPISLRDFSSTTAKMRLEICAL</sequence>